<dbReference type="SUPFAM" id="SSF49329">
    <property type="entry name" value="Cu,Zn superoxide dismutase-like"/>
    <property type="match status" value="2"/>
</dbReference>
<sequence length="276" mass="28814">MIQHLTRKVCLFALSLALLLASGQTLSVSAHTHSQLSKLPVQLNAKASLSHDPRGMAYFALRNNGLHAIVTLNGLAPNSVHPAHIHSGTCEQSQEGAILYSLPNITADKHGLAYLDTTISGFSIPTTALALNVHNGPTLGSAMQKVAITCGDIKFSKARADVAMGPTNDPNEAVSGSATLALKDRVLTVTLALQGLAPGSTHAAHIHSGSCYRSGPVVHAFPVVTASAQGTAQVTASFNNIDTIPAYGWYIHVHDSTDLSTQTGYNPISCGNIVRG</sequence>
<dbReference type="Proteomes" id="UP000654345">
    <property type="component" value="Unassembled WGS sequence"/>
</dbReference>
<reference evidence="4 5" key="1">
    <citation type="journal article" date="2021" name="Int. J. Syst. Evol. Microbiol.">
        <title>Reticulibacter mediterranei gen. nov., sp. nov., within the new family Reticulibacteraceae fam. nov., and Ktedonospora formicarum gen. nov., sp. nov., Ktedonobacter robiniae sp. nov., Dictyobacter formicarum sp. nov. and Dictyobacter arantiisoli sp. nov., belonging to the class Ktedonobacteria.</title>
        <authorList>
            <person name="Yabe S."/>
            <person name="Zheng Y."/>
            <person name="Wang C.M."/>
            <person name="Sakai Y."/>
            <person name="Abe K."/>
            <person name="Yokota A."/>
            <person name="Donadio S."/>
            <person name="Cavaletti L."/>
            <person name="Monciardini P."/>
        </authorList>
    </citation>
    <scope>NUCLEOTIDE SEQUENCE [LARGE SCALE GENOMIC DNA]</scope>
    <source>
        <strain evidence="4 5">SOSP1-30</strain>
    </source>
</reference>
<gene>
    <name evidence="4" type="ORF">KSB_72200</name>
</gene>
<dbReference type="InterPro" id="IPR036423">
    <property type="entry name" value="SOD-like_Cu/Zn_dom_sf"/>
</dbReference>
<dbReference type="EMBL" id="BNJG01000003">
    <property type="protein sequence ID" value="GHO58745.1"/>
    <property type="molecule type" value="Genomic_DNA"/>
</dbReference>
<feature type="signal peptide" evidence="2">
    <location>
        <begin position="1"/>
        <end position="30"/>
    </location>
</feature>
<name>A0ABQ3V265_9CHLR</name>
<feature type="domain" description="CHRD" evidence="3">
    <location>
        <begin position="170"/>
        <end position="255"/>
    </location>
</feature>
<comment type="caution">
    <text evidence="4">The sequence shown here is derived from an EMBL/GenBank/DDBJ whole genome shotgun (WGS) entry which is preliminary data.</text>
</comment>
<comment type="similarity">
    <text evidence="1">Belongs to the Cu-Zn superoxide dismutase family.</text>
</comment>
<keyword evidence="5" id="KW-1185">Reference proteome</keyword>
<evidence type="ECO:0000259" key="3">
    <source>
        <dbReference type="Pfam" id="PF07452"/>
    </source>
</evidence>
<dbReference type="InterPro" id="IPR010895">
    <property type="entry name" value="CHRD"/>
</dbReference>
<dbReference type="Pfam" id="PF07452">
    <property type="entry name" value="CHRD"/>
    <property type="match status" value="1"/>
</dbReference>
<protein>
    <recommendedName>
        <fullName evidence="3">CHRD domain-containing protein</fullName>
    </recommendedName>
</protein>
<organism evidence="4 5">
    <name type="scientific">Ktedonobacter robiniae</name>
    <dbReference type="NCBI Taxonomy" id="2778365"/>
    <lineage>
        <taxon>Bacteria</taxon>
        <taxon>Bacillati</taxon>
        <taxon>Chloroflexota</taxon>
        <taxon>Ktedonobacteria</taxon>
        <taxon>Ktedonobacterales</taxon>
        <taxon>Ktedonobacteraceae</taxon>
        <taxon>Ktedonobacter</taxon>
    </lineage>
</organism>
<keyword evidence="2" id="KW-0732">Signal</keyword>
<evidence type="ECO:0000313" key="4">
    <source>
        <dbReference type="EMBL" id="GHO58745.1"/>
    </source>
</evidence>
<proteinExistence type="inferred from homology"/>
<accession>A0ABQ3V265</accession>
<dbReference type="RefSeq" id="WP_201374995.1">
    <property type="nucleotide sequence ID" value="NZ_BNJG01000003.1"/>
</dbReference>
<dbReference type="Gene3D" id="2.60.40.200">
    <property type="entry name" value="Superoxide dismutase, copper/zinc binding domain"/>
    <property type="match status" value="1"/>
</dbReference>
<evidence type="ECO:0000256" key="2">
    <source>
        <dbReference type="SAM" id="SignalP"/>
    </source>
</evidence>
<feature type="chain" id="PRO_5046690974" description="CHRD domain-containing protein" evidence="2">
    <location>
        <begin position="31"/>
        <end position="276"/>
    </location>
</feature>
<evidence type="ECO:0000256" key="1">
    <source>
        <dbReference type="ARBA" id="ARBA00010457"/>
    </source>
</evidence>
<evidence type="ECO:0000313" key="5">
    <source>
        <dbReference type="Proteomes" id="UP000654345"/>
    </source>
</evidence>